<dbReference type="GO" id="GO:0007635">
    <property type="term" value="P:chemosensory behavior"/>
    <property type="evidence" value="ECO:0007669"/>
    <property type="project" value="TreeGrafter"/>
</dbReference>
<dbReference type="GO" id="GO:0030424">
    <property type="term" value="C:axon"/>
    <property type="evidence" value="ECO:0007669"/>
    <property type="project" value="TreeGrafter"/>
</dbReference>
<dbReference type="PANTHER" id="PTHR21143">
    <property type="entry name" value="INVERTEBRATE GUSTATORY RECEPTOR"/>
    <property type="match status" value="1"/>
</dbReference>
<comment type="caution">
    <text evidence="8">Lacks conserved residue(s) required for the propagation of feature annotation.</text>
</comment>
<reference evidence="9" key="1">
    <citation type="journal article" date="2020" name="BMC">
        <title>Leishmania infection induces a limited differential gene expression in the sand fly midgut.</title>
        <authorList>
            <person name="Coutinho-Abreu I.V."/>
            <person name="Serafim T.D."/>
            <person name="Meneses C."/>
            <person name="Kamhawi S."/>
            <person name="Oliveira F."/>
            <person name="Valenzuela J.G."/>
        </authorList>
    </citation>
    <scope>NUCLEOTIDE SEQUENCE</scope>
    <source>
        <strain evidence="9">Jacobina</strain>
        <tissue evidence="9">Midgut</tissue>
    </source>
</reference>
<evidence type="ECO:0000256" key="6">
    <source>
        <dbReference type="ARBA" id="ARBA00023170"/>
    </source>
</evidence>
<evidence type="ECO:0000256" key="2">
    <source>
        <dbReference type="ARBA" id="ARBA00022475"/>
    </source>
</evidence>
<evidence type="ECO:0000256" key="4">
    <source>
        <dbReference type="ARBA" id="ARBA00022989"/>
    </source>
</evidence>
<evidence type="ECO:0000256" key="5">
    <source>
        <dbReference type="ARBA" id="ARBA00023136"/>
    </source>
</evidence>
<keyword evidence="6 8" id="KW-0675">Receptor</keyword>
<dbReference type="AlphaFoldDB" id="A0A7G3AJ37"/>
<dbReference type="GO" id="GO:0005886">
    <property type="term" value="C:plasma membrane"/>
    <property type="evidence" value="ECO:0007669"/>
    <property type="project" value="UniProtKB-SubCell"/>
</dbReference>
<feature type="transmembrane region" description="Helical" evidence="8">
    <location>
        <begin position="39"/>
        <end position="61"/>
    </location>
</feature>
<evidence type="ECO:0000256" key="3">
    <source>
        <dbReference type="ARBA" id="ARBA00022692"/>
    </source>
</evidence>
<feature type="transmembrane region" description="Helical" evidence="8">
    <location>
        <begin position="301"/>
        <end position="319"/>
    </location>
</feature>
<dbReference type="GO" id="GO:0050909">
    <property type="term" value="P:sensory perception of taste"/>
    <property type="evidence" value="ECO:0007669"/>
    <property type="project" value="InterPro"/>
</dbReference>
<dbReference type="InterPro" id="IPR013604">
    <property type="entry name" value="7TM_chemorcpt"/>
</dbReference>
<keyword evidence="7 8" id="KW-0807">Transducer</keyword>
<dbReference type="GO" id="GO:0007165">
    <property type="term" value="P:signal transduction"/>
    <property type="evidence" value="ECO:0007669"/>
    <property type="project" value="UniProtKB-KW"/>
</dbReference>
<dbReference type="EMBL" id="GITU01003612">
    <property type="protein sequence ID" value="MBC1172315.1"/>
    <property type="molecule type" value="Transcribed_RNA"/>
</dbReference>
<keyword evidence="4 8" id="KW-1133">Transmembrane helix</keyword>
<evidence type="ECO:0000256" key="1">
    <source>
        <dbReference type="ARBA" id="ARBA00004651"/>
    </source>
</evidence>
<dbReference type="GO" id="GO:0030425">
    <property type="term" value="C:dendrite"/>
    <property type="evidence" value="ECO:0007669"/>
    <property type="project" value="TreeGrafter"/>
</dbReference>
<comment type="similarity">
    <text evidence="8">Belongs to the insect chemoreceptor superfamily. Gustatory receptor (GR) family.</text>
</comment>
<keyword evidence="5 8" id="KW-0472">Membrane</keyword>
<proteinExistence type="inferred from homology"/>
<dbReference type="PANTHER" id="PTHR21143:SF104">
    <property type="entry name" value="GUSTATORY RECEPTOR 8A-RELATED"/>
    <property type="match status" value="1"/>
</dbReference>
<dbReference type="GO" id="GO:0043025">
    <property type="term" value="C:neuronal cell body"/>
    <property type="evidence" value="ECO:0007669"/>
    <property type="project" value="TreeGrafter"/>
</dbReference>
<keyword evidence="2 8" id="KW-1003">Cell membrane</keyword>
<evidence type="ECO:0000313" key="9">
    <source>
        <dbReference type="EMBL" id="MBC1172315.1"/>
    </source>
</evidence>
<sequence>MAERMSFWCYLRPLYCMAKALLIHPHCIEWQTGNPHVSVFGTMHSLTLAIGYYIYHVMMALQQMVFNEKDYNFVTFAINSYNLFSGCTFFLLIVVTVTALGVMELENCIMFIRDSMPFSDFCFMMCYIPMFVLILTEWMFIGYMLAIKYRFNLINTHLQGVPEENTTNTVNVMKFHAKSLADASKKLNGVFNLPLLLLLLNQFAAMATLLYDLCMTVVDFGQEPNERLRDIIKSGGWSMLFMLEMLALCRVCELLEVEAHLTSKSLMRLTKDGGCLNSLQLLSVLRVKITPYRLFSVDMKLFYTMFGAIATYLIVLVQFDMAQDYKQMILN</sequence>
<evidence type="ECO:0000256" key="7">
    <source>
        <dbReference type="ARBA" id="ARBA00023224"/>
    </source>
</evidence>
<feature type="transmembrane region" description="Helical" evidence="8">
    <location>
        <begin position="190"/>
        <end position="211"/>
    </location>
</feature>
<name>A0A7G3AJ37_LUTLO</name>
<comment type="subcellular location">
    <subcellularLocation>
        <location evidence="1 8">Cell membrane</location>
        <topology evidence="1 8">Multi-pass membrane protein</topology>
    </subcellularLocation>
</comment>
<feature type="transmembrane region" description="Helical" evidence="8">
    <location>
        <begin position="81"/>
        <end position="102"/>
    </location>
</feature>
<keyword evidence="3 8" id="KW-0812">Transmembrane</keyword>
<organism evidence="9">
    <name type="scientific">Lutzomyia longipalpis</name>
    <name type="common">Sand fly</name>
    <dbReference type="NCBI Taxonomy" id="7200"/>
    <lineage>
        <taxon>Eukaryota</taxon>
        <taxon>Metazoa</taxon>
        <taxon>Ecdysozoa</taxon>
        <taxon>Arthropoda</taxon>
        <taxon>Hexapoda</taxon>
        <taxon>Insecta</taxon>
        <taxon>Pterygota</taxon>
        <taxon>Neoptera</taxon>
        <taxon>Endopterygota</taxon>
        <taxon>Diptera</taxon>
        <taxon>Nematocera</taxon>
        <taxon>Psychodoidea</taxon>
        <taxon>Psychodidae</taxon>
        <taxon>Lutzomyia</taxon>
        <taxon>Lutzomyia</taxon>
    </lineage>
</organism>
<protein>
    <recommendedName>
        <fullName evidence="8">Gustatory receptor</fullName>
    </recommendedName>
</protein>
<accession>A0A7G3AJ37</accession>
<dbReference type="GO" id="GO:0008049">
    <property type="term" value="P:male courtship behavior"/>
    <property type="evidence" value="ECO:0007669"/>
    <property type="project" value="TreeGrafter"/>
</dbReference>
<comment type="function">
    <text evidence="8">Gustatory receptor which mediates acceptance or avoidance behavior, depending on its substrates.</text>
</comment>
<feature type="transmembrane region" description="Helical" evidence="8">
    <location>
        <begin position="122"/>
        <end position="146"/>
    </location>
</feature>
<dbReference type="VEuPathDB" id="VectorBase:LLONM1_004995"/>
<dbReference type="Pfam" id="PF08395">
    <property type="entry name" value="7tm_7"/>
    <property type="match status" value="1"/>
</dbReference>
<evidence type="ECO:0000256" key="8">
    <source>
        <dbReference type="RuleBase" id="RU363108"/>
    </source>
</evidence>